<gene>
    <name evidence="1" type="ORF">HRUBRA_02026</name>
</gene>
<name>A0A095XUL7_9GAMM</name>
<dbReference type="HOGENOM" id="CLU_1084904_0_0_6"/>
<dbReference type="AlphaFoldDB" id="A0A095XUL7"/>
<evidence type="ECO:0000313" key="1">
    <source>
        <dbReference type="EMBL" id="KGE03391.1"/>
    </source>
</evidence>
<comment type="caution">
    <text evidence="1">The sequence shown here is derived from an EMBL/GenBank/DDBJ whole genome shotgun (WGS) entry which is preliminary data.</text>
</comment>
<accession>A0A095XUL7</accession>
<dbReference type="RefSeq" id="WP_144244476.1">
    <property type="nucleotide sequence ID" value="NZ_KN234790.1"/>
</dbReference>
<protein>
    <submittedName>
        <fullName evidence="1">Uncharacterized protein</fullName>
    </submittedName>
</protein>
<dbReference type="STRING" id="1265313.HRUBRA_02026"/>
<reference evidence="1 2" key="1">
    <citation type="journal article" date="2014" name="Genome Announc.">
        <title>Genome Sequence of Gammaproteobacterial Pseudohaliea rubra Type Strain DSM 19751, Isolated from Coastal Seawater of the Mediterranean Sea.</title>
        <authorList>
            <person name="Spring S."/>
            <person name="Fiebig A."/>
            <person name="Riedel T."/>
            <person name="Goker M."/>
            <person name="Klenk H.P."/>
        </authorList>
    </citation>
    <scope>NUCLEOTIDE SEQUENCE [LARGE SCALE GENOMIC DNA]</scope>
    <source>
        <strain evidence="1 2">DSM 19751</strain>
    </source>
</reference>
<sequence>MTLLLPLPAPQAGEALRLLDTTSATLGSSTTPNVGATTAALGFLFRASTASAVTDVTAIVQRATDSNLVAAYEASSVAVHGVEADGTLGKRLGTFRPSCLPNCSSSDISDFGSTAFYQFNYQGQVSLAADTRYWLLIRSTALGDFGRRFFLPLGSFSYGESPWRFATSSDWFFRDSFTDSYGTLSSAPLLVLAGPEPTAPPPEESPAASAAGAAVPVPGLQGAPLLALGVSLTLAASRRLHAGTVRQAVKDSRPRR</sequence>
<dbReference type="Proteomes" id="UP000029640">
    <property type="component" value="Unassembled WGS sequence"/>
</dbReference>
<evidence type="ECO:0000313" key="2">
    <source>
        <dbReference type="Proteomes" id="UP000029640"/>
    </source>
</evidence>
<dbReference type="EMBL" id="AUVB01000055">
    <property type="protein sequence ID" value="KGE03391.1"/>
    <property type="molecule type" value="Genomic_DNA"/>
</dbReference>
<organism evidence="1 2">
    <name type="scientific">Pseudohaliea rubra DSM 19751</name>
    <dbReference type="NCBI Taxonomy" id="1265313"/>
    <lineage>
        <taxon>Bacteria</taxon>
        <taxon>Pseudomonadati</taxon>
        <taxon>Pseudomonadota</taxon>
        <taxon>Gammaproteobacteria</taxon>
        <taxon>Cellvibrionales</taxon>
        <taxon>Halieaceae</taxon>
        <taxon>Pseudohaliea</taxon>
    </lineage>
</organism>
<keyword evidence="2" id="KW-1185">Reference proteome</keyword>
<proteinExistence type="predicted"/>